<dbReference type="OrthoDB" id="10671527at2759"/>
<evidence type="ECO:0000313" key="2">
    <source>
        <dbReference type="Proteomes" id="UP000660729"/>
    </source>
</evidence>
<comment type="caution">
    <text evidence="1">The sequence shown here is derived from an EMBL/GenBank/DDBJ whole genome shotgun (WGS) entry which is preliminary data.</text>
</comment>
<keyword evidence="2" id="KW-1185">Reference proteome</keyword>
<sequence>MTAVFDSCPSADGDKMRIRMLSDPAAEYSTNPELYLASPTGLHSRTGGVVTNSCSCRTRLDLDRKHTVQELAIMPMFPDTYQCAKSTILHGGMTKAVPTKSMVFLAHVVATQLNLAAGSPSAFPGFCFRVPTVVPVRPESKRLRQ</sequence>
<dbReference type="Proteomes" id="UP000660729">
    <property type="component" value="Unassembled WGS sequence"/>
</dbReference>
<name>A0A8H6RJG8_9PEZI</name>
<accession>A0A8H6RJG8</accession>
<dbReference type="EMBL" id="JABCIY010000116">
    <property type="protein sequence ID" value="KAF7192639.1"/>
    <property type="molecule type" value="Genomic_DNA"/>
</dbReference>
<protein>
    <submittedName>
        <fullName evidence="1">Uncharacterized protein</fullName>
    </submittedName>
</protein>
<reference evidence="1" key="1">
    <citation type="submission" date="2020-04" db="EMBL/GenBank/DDBJ databases">
        <title>Draft genome resource of the tomato pathogen Pseudocercospora fuligena.</title>
        <authorList>
            <person name="Zaccaron A."/>
        </authorList>
    </citation>
    <scope>NUCLEOTIDE SEQUENCE</scope>
    <source>
        <strain evidence="1">PF001</strain>
    </source>
</reference>
<gene>
    <name evidence="1" type="ORF">HII31_06045</name>
</gene>
<proteinExistence type="predicted"/>
<organism evidence="1 2">
    <name type="scientific">Pseudocercospora fuligena</name>
    <dbReference type="NCBI Taxonomy" id="685502"/>
    <lineage>
        <taxon>Eukaryota</taxon>
        <taxon>Fungi</taxon>
        <taxon>Dikarya</taxon>
        <taxon>Ascomycota</taxon>
        <taxon>Pezizomycotina</taxon>
        <taxon>Dothideomycetes</taxon>
        <taxon>Dothideomycetidae</taxon>
        <taxon>Mycosphaerellales</taxon>
        <taxon>Mycosphaerellaceae</taxon>
        <taxon>Pseudocercospora</taxon>
    </lineage>
</organism>
<evidence type="ECO:0000313" key="1">
    <source>
        <dbReference type="EMBL" id="KAF7192639.1"/>
    </source>
</evidence>
<dbReference type="AlphaFoldDB" id="A0A8H6RJG8"/>